<gene>
    <name evidence="1" type="ORF">CDG60_18030</name>
</gene>
<protein>
    <submittedName>
        <fullName evidence="1">Uncharacterized protein</fullName>
    </submittedName>
</protein>
<evidence type="ECO:0000313" key="2">
    <source>
        <dbReference type="Proteomes" id="UP000263753"/>
    </source>
</evidence>
<sequence length="68" mass="7972">MSVFFIPEFKLNQLSCSYSVIDRVFRDIEESICFFVNKFKFYTNLLIILSWVIAILVKQQSSGIQVQS</sequence>
<dbReference type="Proteomes" id="UP000263753">
    <property type="component" value="Chromosome"/>
</dbReference>
<proteinExistence type="predicted"/>
<dbReference type="EMBL" id="CP032134">
    <property type="protein sequence ID" value="AXY58284.1"/>
    <property type="molecule type" value="Genomic_DNA"/>
</dbReference>
<organism evidence="1 2">
    <name type="scientific">Acinetobacter chinensis</name>
    <dbReference type="NCBI Taxonomy" id="2004650"/>
    <lineage>
        <taxon>Bacteria</taxon>
        <taxon>Pseudomonadati</taxon>
        <taxon>Pseudomonadota</taxon>
        <taxon>Gammaproteobacteria</taxon>
        <taxon>Moraxellales</taxon>
        <taxon>Moraxellaceae</taxon>
        <taxon>Acinetobacter</taxon>
    </lineage>
</organism>
<evidence type="ECO:0000313" key="1">
    <source>
        <dbReference type="EMBL" id="AXY58284.1"/>
    </source>
</evidence>
<accession>A0A3B7M287</accession>
<reference evidence="2" key="1">
    <citation type="submission" date="2018-09" db="EMBL/GenBank/DDBJ databases">
        <title>The complete genome of Acinetobacter sp. strain WCHAc010005.</title>
        <authorList>
            <person name="Hu Y."/>
            <person name="Long H."/>
            <person name="Feng Y."/>
            <person name="Zong Z."/>
        </authorList>
    </citation>
    <scope>NUCLEOTIDE SEQUENCE [LARGE SCALE GENOMIC DNA]</scope>
    <source>
        <strain evidence="2">WCHAc010005</strain>
    </source>
</reference>
<name>A0A3B7M287_9GAMM</name>
<dbReference type="KEGG" id="achi:CDG60_18030"/>
<dbReference type="AlphaFoldDB" id="A0A3B7M287"/>